<dbReference type="AlphaFoldDB" id="A0A857LIE0"/>
<dbReference type="Gene3D" id="2.40.160.210">
    <property type="entry name" value="Acyl-CoA thioesterase, double hotdog domain"/>
    <property type="match status" value="1"/>
</dbReference>
<dbReference type="Pfam" id="PF20789">
    <property type="entry name" value="4HBT_3C"/>
    <property type="match status" value="1"/>
</dbReference>
<feature type="domain" description="Acyl-CoA thioesterase-like C-terminal" evidence="1">
    <location>
        <begin position="161"/>
        <end position="274"/>
    </location>
</feature>
<name>A0A857LIE0_9ACTN</name>
<sequence>MTDGPQLAFFTEEDGHYLPLPLARSLWGADTLTGPAVCGIAARAAENDYGREGFRPTRFTIDLFKSAKGLPTRTAGRILRDGGRIRVVEVDVVQDKPVQDKPAGEGTDEVLVARSTTVFLKESANPPGGRWFNPADDVIARDIPTPEQQAAAAGGFNGEGPWDPALAPWFGSDGNWSNDMGVNQTDGQKAVWSRSASVVAGVQPTPFERTVMASEATSLMGNWGTEGIAFINCDLTVALSRLPVDGRIHVRAESHTEHDGISTSSTGLYDSRGRFGTGMVTAVNNVAAQIDFANVDMEGHYAES</sequence>
<gene>
    <name evidence="2" type="ORF">GII30_03005</name>
</gene>
<evidence type="ECO:0000313" key="2">
    <source>
        <dbReference type="EMBL" id="QHN38282.1"/>
    </source>
</evidence>
<protein>
    <recommendedName>
        <fullName evidence="1">Acyl-CoA thioesterase-like C-terminal domain-containing protein</fullName>
    </recommendedName>
</protein>
<accession>A0A857LIE0</accession>
<evidence type="ECO:0000259" key="1">
    <source>
        <dbReference type="Pfam" id="PF20789"/>
    </source>
</evidence>
<reference evidence="2" key="1">
    <citation type="journal article" date="2021" name="Nat. Microbiol.">
        <title>Cocultivation of an ultrasmall environmental parasitic bacterium with lytic ability against bacteria associated with wastewater foams.</title>
        <authorList>
            <person name="Batinovic S."/>
            <person name="Rose J.J.A."/>
            <person name="Ratcliffe J."/>
            <person name="Seviour R.J."/>
            <person name="Petrovski S."/>
        </authorList>
    </citation>
    <scope>NUCLEOTIDE SEQUENCE</scope>
    <source>
        <strain evidence="2">CON44</strain>
    </source>
</reference>
<dbReference type="InterPro" id="IPR042171">
    <property type="entry name" value="Acyl-CoA_hotdog"/>
</dbReference>
<dbReference type="RefSeq" id="WP_005193477.1">
    <property type="nucleotide sequence ID" value="NZ_CP045804.1"/>
</dbReference>
<organism evidence="2">
    <name type="scientific">Gordonia amarae</name>
    <dbReference type="NCBI Taxonomy" id="36821"/>
    <lineage>
        <taxon>Bacteria</taxon>
        <taxon>Bacillati</taxon>
        <taxon>Actinomycetota</taxon>
        <taxon>Actinomycetes</taxon>
        <taxon>Mycobacteriales</taxon>
        <taxon>Gordoniaceae</taxon>
        <taxon>Gordonia</taxon>
    </lineage>
</organism>
<dbReference type="EMBL" id="CP045810">
    <property type="protein sequence ID" value="QHN38282.1"/>
    <property type="molecule type" value="Genomic_DNA"/>
</dbReference>
<dbReference type="InterPro" id="IPR049450">
    <property type="entry name" value="ACOT8-like_C"/>
</dbReference>
<proteinExistence type="predicted"/>